<evidence type="ECO:0000256" key="1">
    <source>
        <dbReference type="SAM" id="MobiDB-lite"/>
    </source>
</evidence>
<organism evidence="2">
    <name type="scientific">Chromera velia CCMP2878</name>
    <dbReference type="NCBI Taxonomy" id="1169474"/>
    <lineage>
        <taxon>Eukaryota</taxon>
        <taxon>Sar</taxon>
        <taxon>Alveolata</taxon>
        <taxon>Colpodellida</taxon>
        <taxon>Chromeraceae</taxon>
        <taxon>Chromera</taxon>
    </lineage>
</organism>
<name>A0A0G4ICY0_9ALVE</name>
<proteinExistence type="predicted"/>
<dbReference type="AlphaFoldDB" id="A0A0G4ICY0"/>
<sequence length="170" mass="18787">MFLPGLQTERGERGKAREGTKVAEGALAAQGVHREVLPITEEVPAMLVPDVHALVVTMRASHALHSDAPVATNPAVEKGTTQSFPDRRSRVTRFGQVVYWDHWFINDSGGMGGRGEYAISFMLDYYTGKWDMMAGANRKVEGDLGAHLLRWKARYGSFPESIEADKAQEL</sequence>
<feature type="compositionally biased region" description="Basic and acidic residues" evidence="1">
    <location>
        <begin position="9"/>
        <end position="21"/>
    </location>
</feature>
<reference evidence="2" key="1">
    <citation type="submission" date="2014-11" db="EMBL/GenBank/DDBJ databases">
        <authorList>
            <person name="Otto D Thomas"/>
            <person name="Naeem Raeece"/>
        </authorList>
    </citation>
    <scope>NUCLEOTIDE SEQUENCE</scope>
</reference>
<accession>A0A0G4ICY0</accession>
<feature type="region of interest" description="Disordered" evidence="1">
    <location>
        <begin position="1"/>
        <end position="22"/>
    </location>
</feature>
<dbReference type="VEuPathDB" id="CryptoDB:Cvel_2320"/>
<dbReference type="EMBL" id="CDMZ01005842">
    <property type="protein sequence ID" value="CEM55072.1"/>
    <property type="molecule type" value="Genomic_DNA"/>
</dbReference>
<protein>
    <submittedName>
        <fullName evidence="2">Uncharacterized protein</fullName>
    </submittedName>
</protein>
<evidence type="ECO:0000313" key="2">
    <source>
        <dbReference type="EMBL" id="CEM55072.1"/>
    </source>
</evidence>
<gene>
    <name evidence="2" type="ORF">Cvel_2320</name>
</gene>